<dbReference type="Proteomes" id="UP000034246">
    <property type="component" value="Unassembled WGS sequence"/>
</dbReference>
<dbReference type="PANTHER" id="PTHR30012">
    <property type="entry name" value="GENERAL SECRETION PATHWAY PROTEIN"/>
    <property type="match status" value="1"/>
</dbReference>
<keyword evidence="6 8" id="KW-1133">Transmembrane helix</keyword>
<evidence type="ECO:0000313" key="10">
    <source>
        <dbReference type="EMBL" id="KKR11992.1"/>
    </source>
</evidence>
<feature type="domain" description="Type II secretion system protein GspF" evidence="9">
    <location>
        <begin position="271"/>
        <end position="393"/>
    </location>
</feature>
<evidence type="ECO:0000313" key="11">
    <source>
        <dbReference type="Proteomes" id="UP000034246"/>
    </source>
</evidence>
<evidence type="ECO:0000256" key="4">
    <source>
        <dbReference type="ARBA" id="ARBA00022519"/>
    </source>
</evidence>
<feature type="transmembrane region" description="Helical" evidence="8">
    <location>
        <begin position="220"/>
        <end position="239"/>
    </location>
</feature>
<dbReference type="InterPro" id="IPR018076">
    <property type="entry name" value="T2SS_GspF_dom"/>
</dbReference>
<dbReference type="GO" id="GO:0005886">
    <property type="term" value="C:plasma membrane"/>
    <property type="evidence" value="ECO:0007669"/>
    <property type="project" value="UniProtKB-SubCell"/>
</dbReference>
<dbReference type="STRING" id="1618550.UT39_C0001G0047"/>
<comment type="caution">
    <text evidence="10">The sequence shown here is derived from an EMBL/GenBank/DDBJ whole genome shotgun (WGS) entry which is preliminary data.</text>
</comment>
<feature type="transmembrane region" description="Helical" evidence="8">
    <location>
        <begin position="166"/>
        <end position="189"/>
    </location>
</feature>
<evidence type="ECO:0000256" key="7">
    <source>
        <dbReference type="ARBA" id="ARBA00023136"/>
    </source>
</evidence>
<evidence type="ECO:0000256" key="6">
    <source>
        <dbReference type="ARBA" id="ARBA00022989"/>
    </source>
</evidence>
<keyword evidence="7 8" id="KW-0472">Membrane</keyword>
<organism evidence="10 11">
    <name type="scientific">Candidatus Woesebacteria bacterium GW2011_GWA1_39_21</name>
    <dbReference type="NCBI Taxonomy" id="1618550"/>
    <lineage>
        <taxon>Bacteria</taxon>
        <taxon>Candidatus Woeseibacteriota</taxon>
    </lineage>
</organism>
<protein>
    <submittedName>
        <fullName evidence="10">Type II secretion system F domain protein</fullName>
    </submittedName>
</protein>
<comment type="similarity">
    <text evidence="2">Belongs to the GSP F family.</text>
</comment>
<sequence length="401" mass="44487">MKRFKYRARTTTGEVVKGEVEATSDKIAAKLLKRKGYIIVSIKPKAEFIIDITRKFRDRVTSKDVANFTRQLATMMNAGLPITESLLILRNQSTGRLQVILTEILNDVEGGHSLSSSLEKYPSVFNKTYVALIKSGEIGGVLDAVLAKLSDSLEKQQEFSGRVKGAMVYPSIIVIGMLIVTFIMLVFVIPRLTSLYDQFDAELPITTKLLLAVSDAVSKYWYLVIGAGVAIYYMFKLYIKTKTGRKKFDEFKFKIPLIGSLQRQVILTDLTRTISLMVGSRVSILESLYITSEVADNSIISEALIDAGKMVEKGFPVAFSFAKHPEAFPPILSQMISVGEETGKMDEVLDKISHVFESESDQKLKAITAAIEPIILIFLGVGVAFLVISVIMPIYNLTSQI</sequence>
<feature type="transmembrane region" description="Helical" evidence="8">
    <location>
        <begin position="374"/>
        <end position="395"/>
    </location>
</feature>
<dbReference type="Pfam" id="PF00482">
    <property type="entry name" value="T2SSF"/>
    <property type="match status" value="2"/>
</dbReference>
<keyword evidence="5 8" id="KW-0812">Transmembrane</keyword>
<evidence type="ECO:0000256" key="5">
    <source>
        <dbReference type="ARBA" id="ARBA00022692"/>
    </source>
</evidence>
<keyword evidence="4" id="KW-0997">Cell inner membrane</keyword>
<dbReference type="GO" id="GO:0015628">
    <property type="term" value="P:protein secretion by the type II secretion system"/>
    <property type="evidence" value="ECO:0007669"/>
    <property type="project" value="TreeGrafter"/>
</dbReference>
<feature type="domain" description="Type II secretion system protein GspF" evidence="9">
    <location>
        <begin position="68"/>
        <end position="190"/>
    </location>
</feature>
<evidence type="ECO:0000256" key="3">
    <source>
        <dbReference type="ARBA" id="ARBA00022475"/>
    </source>
</evidence>
<dbReference type="AlphaFoldDB" id="A0A0G0REA2"/>
<evidence type="ECO:0000256" key="1">
    <source>
        <dbReference type="ARBA" id="ARBA00004429"/>
    </source>
</evidence>
<name>A0A0G0REA2_9BACT</name>
<dbReference type="PRINTS" id="PR00812">
    <property type="entry name" value="BCTERIALGSPF"/>
</dbReference>
<proteinExistence type="inferred from homology"/>
<evidence type="ECO:0000259" key="9">
    <source>
        <dbReference type="Pfam" id="PF00482"/>
    </source>
</evidence>
<evidence type="ECO:0000256" key="8">
    <source>
        <dbReference type="SAM" id="Phobius"/>
    </source>
</evidence>
<dbReference type="Gene3D" id="1.20.81.30">
    <property type="entry name" value="Type II secretion system (T2SS), domain F"/>
    <property type="match status" value="2"/>
</dbReference>
<dbReference type="FunFam" id="1.20.81.30:FF:000001">
    <property type="entry name" value="Type II secretion system protein F"/>
    <property type="match status" value="1"/>
</dbReference>
<dbReference type="EMBL" id="LBWP01000001">
    <property type="protein sequence ID" value="KKR11992.1"/>
    <property type="molecule type" value="Genomic_DNA"/>
</dbReference>
<dbReference type="PANTHER" id="PTHR30012:SF0">
    <property type="entry name" value="TYPE II SECRETION SYSTEM PROTEIN F-RELATED"/>
    <property type="match status" value="1"/>
</dbReference>
<comment type="subcellular location">
    <subcellularLocation>
        <location evidence="1">Cell inner membrane</location>
        <topology evidence="1">Multi-pass membrane protein</topology>
    </subcellularLocation>
</comment>
<dbReference type="InterPro" id="IPR003004">
    <property type="entry name" value="GspF/PilC"/>
</dbReference>
<accession>A0A0G0REA2</accession>
<dbReference type="InterPro" id="IPR042094">
    <property type="entry name" value="T2SS_GspF_sf"/>
</dbReference>
<gene>
    <name evidence="10" type="ORF">UT39_C0001G0047</name>
</gene>
<keyword evidence="3" id="KW-1003">Cell membrane</keyword>
<evidence type="ECO:0000256" key="2">
    <source>
        <dbReference type="ARBA" id="ARBA00005745"/>
    </source>
</evidence>
<reference evidence="10 11" key="1">
    <citation type="journal article" date="2015" name="Nature">
        <title>rRNA introns, odd ribosomes, and small enigmatic genomes across a large radiation of phyla.</title>
        <authorList>
            <person name="Brown C.T."/>
            <person name="Hug L.A."/>
            <person name="Thomas B.C."/>
            <person name="Sharon I."/>
            <person name="Castelle C.J."/>
            <person name="Singh A."/>
            <person name="Wilkins M.J."/>
            <person name="Williams K.H."/>
            <person name="Banfield J.F."/>
        </authorList>
    </citation>
    <scope>NUCLEOTIDE SEQUENCE [LARGE SCALE GENOMIC DNA]</scope>
</reference>